<dbReference type="PROSITE" id="PS51011">
    <property type="entry name" value="ARID"/>
    <property type="match status" value="1"/>
</dbReference>
<reference evidence="3" key="2">
    <citation type="submission" date="2021-01" db="UniProtKB">
        <authorList>
            <consortium name="EnsemblPlants"/>
        </authorList>
    </citation>
    <scope>IDENTIFICATION</scope>
</reference>
<dbReference type="OrthoDB" id="1938591at2759"/>
<dbReference type="Gramene" id="QL04p054019:mrna">
    <property type="protein sequence ID" value="QL04p054019:mrna"/>
    <property type="gene ID" value="QL04p054019"/>
</dbReference>
<dbReference type="Pfam" id="PF01388">
    <property type="entry name" value="ARID"/>
    <property type="match status" value="1"/>
</dbReference>
<dbReference type="GeneID" id="115986362"/>
<dbReference type="PANTHER" id="PTHR46410:SF23">
    <property type="entry name" value="AT-RICH INTERACTIVE DOMAIN-CONTAINING PROTEIN 1 ISOFORM X1"/>
    <property type="match status" value="1"/>
</dbReference>
<evidence type="ECO:0000313" key="3">
    <source>
        <dbReference type="EnsemblPlants" id="QL04p054019:mrna"/>
    </source>
</evidence>
<gene>
    <name evidence="3" type="primary">LOC115986362</name>
</gene>
<reference evidence="3 4" key="1">
    <citation type="journal article" date="2016" name="G3 (Bethesda)">
        <title>First Draft Assembly and Annotation of the Genome of a California Endemic Oak Quercus lobata Nee (Fagaceae).</title>
        <authorList>
            <person name="Sork V.L."/>
            <person name="Fitz-Gibbon S.T."/>
            <person name="Puiu D."/>
            <person name="Crepeau M."/>
            <person name="Gugger P.F."/>
            <person name="Sherman R."/>
            <person name="Stevens K."/>
            <person name="Langley C.H."/>
            <person name="Pellegrini M."/>
            <person name="Salzberg S.L."/>
        </authorList>
    </citation>
    <scope>NUCLEOTIDE SEQUENCE [LARGE SCALE GENOMIC DNA]</scope>
    <source>
        <strain evidence="3 4">cv. SW786</strain>
    </source>
</reference>
<dbReference type="RefSeq" id="XP_030965126.1">
    <property type="nucleotide sequence ID" value="XM_031109266.1"/>
</dbReference>
<dbReference type="KEGG" id="qlo:115986362"/>
<dbReference type="OMA" id="IEVFTIC"/>
<name>A0A7N2LIB2_QUELO</name>
<dbReference type="RefSeq" id="XP_030965127.1">
    <property type="nucleotide sequence ID" value="XM_031109267.1"/>
</dbReference>
<dbReference type="InterPro" id="IPR001005">
    <property type="entry name" value="SANT/Myb"/>
</dbReference>
<dbReference type="InterPro" id="IPR001606">
    <property type="entry name" value="ARID_dom"/>
</dbReference>
<dbReference type="AlphaFoldDB" id="A0A7N2LIB2"/>
<dbReference type="Gene3D" id="1.10.150.60">
    <property type="entry name" value="ARID DNA-binding domain"/>
    <property type="match status" value="1"/>
</dbReference>
<sequence length="652" mass="74033">MAGWSMLADGSALDCVKTPEKKLKQKDFWVDLKPGSNGSDIQLDSDKLRCEFEGFLQRFGKEICGRDCVRPLPPMLGDGQRVDLLKLLFAVRENGGYSVVSEEGLWDLVALESGLLGPNLGSTLKLIYIKYLDLLERWLKRVFDDKEHLMEFQDQIKDFLAKVPDQKKKRKDEDYPNLELEFKELKSRADGEGLLALDSKKNVEKISDGKKGVIVLDGDVNGVSHEDEKKACIDLSECVVNLQDNGKLFDNDEIEGVVMRLDGGSKCDDVVILDATTEEEGSFCRKRKRESLCGLLNWVVGVAKDPCDPAVGSVPEWSVWKSHGKEEMWKQVLLAREAIFLKRQVESSADQWQKTQKMHPCMYDDQHGSNYNLRERFKCRKKLLSEKTMSQGRACSESSSASQSELDKNPCTEGMEDGLDKHLPGTSDTSTADSAIDKYASALEKYVPKRIPYGPRFEANVPEWTGVASESDPKWLGTQVWPLEKGEHRYLIERDPIGKGRQDSCGCEVPGSIGCVKFHIAEKRLRVKLELGSAFYRWKFDRMGEEVKISWTAEEEKKFEAILRSTPPPLQKCFWDQIFKIFPTKSRADLVSYYFNVYLLQRRGYQNRVTPNNIDSDDEEESGLVTNGNGHEADKSPYSILYSPKKPYANFR</sequence>
<dbReference type="SUPFAM" id="SSF46774">
    <property type="entry name" value="ARID-like"/>
    <property type="match status" value="1"/>
</dbReference>
<accession>A0A7N2LIB2</accession>
<proteinExistence type="predicted"/>
<dbReference type="EMBL" id="LRBV02000004">
    <property type="status" value="NOT_ANNOTATED_CDS"/>
    <property type="molecule type" value="Genomic_DNA"/>
</dbReference>
<feature type="compositionally biased region" description="Low complexity" evidence="1">
    <location>
        <begin position="390"/>
        <end position="404"/>
    </location>
</feature>
<dbReference type="Gene3D" id="1.10.10.60">
    <property type="entry name" value="Homeodomain-like"/>
    <property type="match status" value="1"/>
</dbReference>
<feature type="domain" description="ARID" evidence="2">
    <location>
        <begin position="42"/>
        <end position="140"/>
    </location>
</feature>
<organism evidence="3 4">
    <name type="scientific">Quercus lobata</name>
    <name type="common">Valley oak</name>
    <dbReference type="NCBI Taxonomy" id="97700"/>
    <lineage>
        <taxon>Eukaryota</taxon>
        <taxon>Viridiplantae</taxon>
        <taxon>Streptophyta</taxon>
        <taxon>Embryophyta</taxon>
        <taxon>Tracheophyta</taxon>
        <taxon>Spermatophyta</taxon>
        <taxon>Magnoliopsida</taxon>
        <taxon>eudicotyledons</taxon>
        <taxon>Gunneridae</taxon>
        <taxon>Pentapetalae</taxon>
        <taxon>rosids</taxon>
        <taxon>fabids</taxon>
        <taxon>Fagales</taxon>
        <taxon>Fagaceae</taxon>
        <taxon>Quercus</taxon>
    </lineage>
</organism>
<dbReference type="SMART" id="SM01014">
    <property type="entry name" value="ARID"/>
    <property type="match status" value="1"/>
</dbReference>
<feature type="region of interest" description="Disordered" evidence="1">
    <location>
        <begin position="390"/>
        <end position="432"/>
    </location>
</feature>
<evidence type="ECO:0000313" key="4">
    <source>
        <dbReference type="Proteomes" id="UP000594261"/>
    </source>
</evidence>
<dbReference type="RefSeq" id="XP_030965125.1">
    <property type="nucleotide sequence ID" value="XM_031109265.1"/>
</dbReference>
<feature type="region of interest" description="Disordered" evidence="1">
    <location>
        <begin position="609"/>
        <end position="638"/>
    </location>
</feature>
<keyword evidence="4" id="KW-1185">Reference proteome</keyword>
<evidence type="ECO:0000259" key="2">
    <source>
        <dbReference type="PROSITE" id="PS51011"/>
    </source>
</evidence>
<dbReference type="InParanoid" id="A0A7N2LIB2"/>
<dbReference type="PANTHER" id="PTHR46410">
    <property type="entry name" value="AT-RICH INTERACTIVE DOMAIN-CONTAINING PROTEIN 2"/>
    <property type="match status" value="1"/>
</dbReference>
<evidence type="ECO:0000256" key="1">
    <source>
        <dbReference type="SAM" id="MobiDB-lite"/>
    </source>
</evidence>
<dbReference type="CDD" id="cd00167">
    <property type="entry name" value="SANT"/>
    <property type="match status" value="1"/>
</dbReference>
<dbReference type="Proteomes" id="UP000594261">
    <property type="component" value="Chromosome 4"/>
</dbReference>
<dbReference type="GO" id="GO:0003677">
    <property type="term" value="F:DNA binding"/>
    <property type="evidence" value="ECO:0007669"/>
    <property type="project" value="InterPro"/>
</dbReference>
<dbReference type="CDD" id="cd16100">
    <property type="entry name" value="ARID"/>
    <property type="match status" value="1"/>
</dbReference>
<dbReference type="SMART" id="SM00501">
    <property type="entry name" value="BRIGHT"/>
    <property type="match status" value="1"/>
</dbReference>
<protein>
    <recommendedName>
        <fullName evidence="2">ARID domain-containing protein</fullName>
    </recommendedName>
</protein>
<dbReference type="FunCoup" id="A0A7N2LIB2">
    <property type="interactions" value="102"/>
</dbReference>
<dbReference type="EnsemblPlants" id="QL04p054019:mrna">
    <property type="protein sequence ID" value="QL04p054019:mrna"/>
    <property type="gene ID" value="QL04p054019"/>
</dbReference>
<dbReference type="InterPro" id="IPR036431">
    <property type="entry name" value="ARID_dom_sf"/>
</dbReference>